<keyword evidence="2" id="KW-1133">Transmembrane helix</keyword>
<reference evidence="3 4" key="1">
    <citation type="submission" date="2017-09" db="EMBL/GenBank/DDBJ databases">
        <title>Depth-based differentiation of microbial function through sediment-hosted aquifers and enrichment of novel symbionts in the deep terrestrial subsurface.</title>
        <authorList>
            <person name="Probst A.J."/>
            <person name="Ladd B."/>
            <person name="Jarett J.K."/>
            <person name="Geller-Mcgrath D.E."/>
            <person name="Sieber C.M."/>
            <person name="Emerson J.B."/>
            <person name="Anantharaman K."/>
            <person name="Thomas B.C."/>
            <person name="Malmstrom R."/>
            <person name="Stieglmeier M."/>
            <person name="Klingl A."/>
            <person name="Woyke T."/>
            <person name="Ryan C.M."/>
            <person name="Banfield J.F."/>
        </authorList>
    </citation>
    <scope>NUCLEOTIDE SEQUENCE [LARGE SCALE GENOMIC DNA]</scope>
    <source>
        <strain evidence="3">CG10_big_fil_rev_8_21_14_0_10_48_11</strain>
    </source>
</reference>
<dbReference type="PANTHER" id="PTHR10788">
    <property type="entry name" value="TREHALOSE-6-PHOSPHATE SYNTHASE"/>
    <property type="match status" value="1"/>
</dbReference>
<dbReference type="EMBL" id="PFET01000012">
    <property type="protein sequence ID" value="PJE75697.1"/>
    <property type="molecule type" value="Genomic_DNA"/>
</dbReference>
<protein>
    <submittedName>
        <fullName evidence="3">Trehalose-6-phosphate synthase</fullName>
    </submittedName>
</protein>
<proteinExistence type="inferred from homology"/>
<keyword evidence="2" id="KW-0812">Transmembrane</keyword>
<dbReference type="PANTHER" id="PTHR10788:SF106">
    <property type="entry name" value="BCDNA.GH08860"/>
    <property type="match status" value="1"/>
</dbReference>
<evidence type="ECO:0000313" key="4">
    <source>
        <dbReference type="Proteomes" id="UP000231152"/>
    </source>
</evidence>
<dbReference type="GO" id="GO:0005992">
    <property type="term" value="P:trehalose biosynthetic process"/>
    <property type="evidence" value="ECO:0007669"/>
    <property type="project" value="InterPro"/>
</dbReference>
<comment type="caution">
    <text evidence="3">The sequence shown here is derived from an EMBL/GenBank/DDBJ whole genome shotgun (WGS) entry which is preliminary data.</text>
</comment>
<evidence type="ECO:0000313" key="3">
    <source>
        <dbReference type="EMBL" id="PJE75697.1"/>
    </source>
</evidence>
<dbReference type="Proteomes" id="UP000231152">
    <property type="component" value="Unassembled WGS sequence"/>
</dbReference>
<name>A0A2M8LE17_9BACT</name>
<sequence length="745" mass="83634">MKRIFGLILGVAVAVSLFAFAFTYWQNYQEQNLLLDDLSRHSALLAESFKEAIEPNYSIKKNPALDKLLDKDAGKERLTGLVIYDVTGALVASSSTISKGAINFAAVAEAAIKGDTTVRQVSSVDGDKLFVLADPLHSDGAVTGALVVVQNANYLDAVAGEVWTTNLVRLFVQVLVFLIAIILLLRWLIFQPMKHILESIRQIRTGTISDELTKLKVYGFFHPIAVEIAKMSESLLNARQAASEEARLRLEKLDTPWTAERLKEFIKHNLKGRPIIVVSNREPYSHSKVDGEITYSVPSSGLVTALEPIMEACGGLWVAHGSGDADKEVVDSNDKVALPPDEPKYTLKRIWLSEKEVKGHYVGFSNEALWPLCHMVHTRPVFRKNDWLEYRKVNGKFAQSLLAEIKDMEQPIILVQDYHFALLPAMIKKSRPDAEVGIFWHIPWPGAEAFNICPWRKAIVEGMLGADVVGFHTQQYCNNFLDTARKEIESIVDIEQFSVTHDGHTSYIKPLPISVALTNVAAKKTQQKSLVLQEAGVKTKYVAVGVDRMDYTKGILERLRGLEFFFETHPSYQEELTFVQVAPLSRQSVEKYRQFAEEVRTEVERINEKFGTSAWTPIVLIDRNLTHEELDPLYQVADVCLVTPLNDGMNLVAKEYVAAQDDESGVLVLSKFTGAARDLKDALIINPYSAEETSEAIYQALTMSQLEQRRRIKKMRESIKNKNIYRWAAELIRAVANLGSNEISL</sequence>
<gene>
    <name evidence="3" type="ORF">COV04_03820</name>
</gene>
<dbReference type="Gene3D" id="3.40.50.2000">
    <property type="entry name" value="Glycogen Phosphorylase B"/>
    <property type="match status" value="2"/>
</dbReference>
<dbReference type="AlphaFoldDB" id="A0A2M8LE17"/>
<comment type="similarity">
    <text evidence="1">Belongs to the glycosyltransferase 20 family.</text>
</comment>
<evidence type="ECO:0000256" key="2">
    <source>
        <dbReference type="SAM" id="Phobius"/>
    </source>
</evidence>
<accession>A0A2M8LE17</accession>
<dbReference type="CDD" id="cd03788">
    <property type="entry name" value="GT20_TPS"/>
    <property type="match status" value="1"/>
</dbReference>
<evidence type="ECO:0000256" key="1">
    <source>
        <dbReference type="ARBA" id="ARBA00008799"/>
    </source>
</evidence>
<organism evidence="3 4">
    <name type="scientific">Candidatus Uhrbacteria bacterium CG10_big_fil_rev_8_21_14_0_10_48_11</name>
    <dbReference type="NCBI Taxonomy" id="1975037"/>
    <lineage>
        <taxon>Bacteria</taxon>
        <taxon>Candidatus Uhriibacteriota</taxon>
    </lineage>
</organism>
<keyword evidence="2" id="KW-0472">Membrane</keyword>
<dbReference type="GO" id="GO:0003825">
    <property type="term" value="F:alpha,alpha-trehalose-phosphate synthase (UDP-forming) activity"/>
    <property type="evidence" value="ECO:0007669"/>
    <property type="project" value="TreeGrafter"/>
</dbReference>
<dbReference type="Pfam" id="PF00982">
    <property type="entry name" value="Glyco_transf_20"/>
    <property type="match status" value="1"/>
</dbReference>
<dbReference type="SUPFAM" id="SSF53756">
    <property type="entry name" value="UDP-Glycosyltransferase/glycogen phosphorylase"/>
    <property type="match status" value="1"/>
</dbReference>
<feature type="transmembrane region" description="Helical" evidence="2">
    <location>
        <begin position="170"/>
        <end position="189"/>
    </location>
</feature>
<dbReference type="InterPro" id="IPR001830">
    <property type="entry name" value="Glyco_trans_20"/>
</dbReference>